<dbReference type="KEGG" id="pami:JCM7686_2756"/>
<dbReference type="GO" id="GO:0009384">
    <property type="term" value="F:N-acylmannosamine kinase activity"/>
    <property type="evidence" value="ECO:0007669"/>
    <property type="project" value="TreeGrafter"/>
</dbReference>
<dbReference type="Pfam" id="PF00480">
    <property type="entry name" value="ROK"/>
    <property type="match status" value="1"/>
</dbReference>
<evidence type="ECO:0000313" key="1">
    <source>
        <dbReference type="EMBL" id="AGT09812.1"/>
    </source>
</evidence>
<name>S5XWX0_PARAH</name>
<keyword evidence="2" id="KW-1185">Reference proteome</keyword>
<accession>S5XWX0</accession>
<dbReference type="InterPro" id="IPR000600">
    <property type="entry name" value="ROK"/>
</dbReference>
<dbReference type="Proteomes" id="UP000015480">
    <property type="component" value="Chromosome"/>
</dbReference>
<dbReference type="PATRIC" id="fig|1367847.3.peg.2759"/>
<dbReference type="Gene3D" id="3.30.420.40">
    <property type="match status" value="2"/>
</dbReference>
<dbReference type="InterPro" id="IPR036390">
    <property type="entry name" value="WH_DNA-bd_sf"/>
</dbReference>
<dbReference type="RefSeq" id="WP_020951450.1">
    <property type="nucleotide sequence ID" value="NC_022041.1"/>
</dbReference>
<sequence length="397" mass="41148">MVRQERGRARAGIGKNPVRARDHNRRVILDLLRQHGPLGRKELAEALRLTGPAVVNILDELLAERLILDLGRKREGRGQPAILFGLNPEGAHTFGFEIGVKGIATVVLDLLGRPIEQSRSQPASLSPEDCLAHLAAEIARIGAGLSGALLGIGVVMPGPFLPAASAGSDPATLPGWENITPACLSAALGHPVRMENDANAAALSEALFGVGAKARDIALIYFGEGIGLGTLSAGRLLRGTRGNAGEIGHIVIAPGGRACSCGQNGCLERYVSRHAMAEALGIALTPGTVSRLWAEGDPRLLGWLAEAGQRLAPVVAMIENMFDPETIVIGGQLPGPVIDALIAAVPLQPSVAALPERRLPRLQRGQDGAFTAALGAAALPFYDALTPEAGEGAGDGS</sequence>
<dbReference type="EMBL" id="CP006650">
    <property type="protein sequence ID" value="AGT09812.1"/>
    <property type="molecule type" value="Genomic_DNA"/>
</dbReference>
<dbReference type="PANTHER" id="PTHR18964">
    <property type="entry name" value="ROK (REPRESSOR, ORF, KINASE) FAMILY"/>
    <property type="match status" value="1"/>
</dbReference>
<dbReference type="STRING" id="1367847.JCM7686_2756"/>
<dbReference type="HOGENOM" id="CLU_036604_13_0_5"/>
<reference evidence="1 2" key="1">
    <citation type="journal article" date="2014" name="BMC Genomics">
        <title>Architecture and functions of a multipartite genome of the methylotrophic bacterium Paracoccus aminophilus JCM 7686, containing primary and secondary chromids.</title>
        <authorList>
            <person name="Dziewit L."/>
            <person name="Czarnecki J."/>
            <person name="Wibberg D."/>
            <person name="Radlinska M."/>
            <person name="Mrozek P."/>
            <person name="Szymczak M."/>
            <person name="Schluter A."/>
            <person name="Puhler A."/>
            <person name="Bartosik D."/>
        </authorList>
    </citation>
    <scope>NUCLEOTIDE SEQUENCE [LARGE SCALE GENOMIC DNA]</scope>
    <source>
        <strain evidence="1">JCM 7686</strain>
    </source>
</reference>
<evidence type="ECO:0000313" key="2">
    <source>
        <dbReference type="Proteomes" id="UP000015480"/>
    </source>
</evidence>
<organism evidence="1 2">
    <name type="scientific">Paracoccus aminophilus JCM 7686</name>
    <dbReference type="NCBI Taxonomy" id="1367847"/>
    <lineage>
        <taxon>Bacteria</taxon>
        <taxon>Pseudomonadati</taxon>
        <taxon>Pseudomonadota</taxon>
        <taxon>Alphaproteobacteria</taxon>
        <taxon>Rhodobacterales</taxon>
        <taxon>Paracoccaceae</taxon>
        <taxon>Paracoccus</taxon>
    </lineage>
</organism>
<dbReference type="AlphaFoldDB" id="S5XWX0"/>
<protein>
    <submittedName>
        <fullName evidence="1">Xylose repressor</fullName>
    </submittedName>
</protein>
<dbReference type="InterPro" id="IPR043129">
    <property type="entry name" value="ATPase_NBD"/>
</dbReference>
<dbReference type="PANTHER" id="PTHR18964:SF169">
    <property type="entry name" value="N-ACETYLMANNOSAMINE KINASE"/>
    <property type="match status" value="1"/>
</dbReference>
<gene>
    <name evidence="1" type="ORF">JCM7686_2756</name>
</gene>
<dbReference type="SUPFAM" id="SSF46785">
    <property type="entry name" value="Winged helix' DNA-binding domain"/>
    <property type="match status" value="1"/>
</dbReference>
<dbReference type="eggNOG" id="COG1940">
    <property type="taxonomic scope" value="Bacteria"/>
</dbReference>
<dbReference type="Gene3D" id="1.10.10.10">
    <property type="entry name" value="Winged helix-like DNA-binding domain superfamily/Winged helix DNA-binding domain"/>
    <property type="match status" value="1"/>
</dbReference>
<dbReference type="GO" id="GO:0019262">
    <property type="term" value="P:N-acetylneuraminate catabolic process"/>
    <property type="evidence" value="ECO:0007669"/>
    <property type="project" value="TreeGrafter"/>
</dbReference>
<dbReference type="InterPro" id="IPR036388">
    <property type="entry name" value="WH-like_DNA-bd_sf"/>
</dbReference>
<proteinExistence type="predicted"/>
<dbReference type="SUPFAM" id="SSF53067">
    <property type="entry name" value="Actin-like ATPase domain"/>
    <property type="match status" value="1"/>
</dbReference>